<dbReference type="AlphaFoldDB" id="A0AAJ1W6J1"/>
<accession>A0AAJ1W6J1</accession>
<dbReference type="RefSeq" id="WP_240743941.1">
    <property type="nucleotide sequence ID" value="NZ_JAUFSA010000004.1"/>
</dbReference>
<proteinExistence type="predicted"/>
<dbReference type="EMBL" id="JAUFSA010000004">
    <property type="protein sequence ID" value="MDP7739293.1"/>
    <property type="molecule type" value="Genomic_DNA"/>
</dbReference>
<dbReference type="Proteomes" id="UP001229081">
    <property type="component" value="Unassembled WGS sequence"/>
</dbReference>
<evidence type="ECO:0000313" key="2">
    <source>
        <dbReference type="Proteomes" id="UP001229081"/>
    </source>
</evidence>
<evidence type="ECO:0000313" key="1">
    <source>
        <dbReference type="EMBL" id="MDP7739293.1"/>
    </source>
</evidence>
<protein>
    <submittedName>
        <fullName evidence="1">Uncharacterized protein</fullName>
    </submittedName>
</protein>
<comment type="caution">
    <text evidence="1">The sequence shown here is derived from an EMBL/GenBank/DDBJ whole genome shotgun (WGS) entry which is preliminary data.</text>
</comment>
<organism evidence="1 2">
    <name type="scientific">Mycobacterium paragordonae</name>
    <dbReference type="NCBI Taxonomy" id="1389713"/>
    <lineage>
        <taxon>Bacteria</taxon>
        <taxon>Bacillati</taxon>
        <taxon>Actinomycetota</taxon>
        <taxon>Actinomycetes</taxon>
        <taxon>Mycobacteriales</taxon>
        <taxon>Mycobacteriaceae</taxon>
        <taxon>Mycobacterium</taxon>
    </lineage>
</organism>
<reference evidence="1" key="1">
    <citation type="submission" date="2023-06" db="EMBL/GenBank/DDBJ databases">
        <title>Identification of two novel mycobacterium reveal diversities and complexities of Mycobacterium gordonae clade.</title>
        <authorList>
            <person name="Matsumoto Y."/>
            <person name="Nakamura S."/>
            <person name="Motooka D."/>
            <person name="Fukushima K."/>
        </authorList>
    </citation>
    <scope>NUCLEOTIDE SEQUENCE</scope>
    <source>
        <strain evidence="1">TY812</strain>
    </source>
</reference>
<gene>
    <name evidence="1" type="ORF">QXL92_31660</name>
</gene>
<name>A0AAJ1W6J1_9MYCO</name>
<sequence length="141" mass="14987">MSAPSRSQALGGVPAPVDAVAIAERVVAVLGECVYRAAREVDLQDGIEQVLRQNRFRFDREYRLSAQDRPDFLVGGCVAIEVKMRAGGSAVLSQLVRYAAHRRVQALVVATARLSTLSGIPAEILGVPVRTVALPGPGLAL</sequence>